<reference evidence="1 2" key="1">
    <citation type="submission" date="2019-03" db="EMBL/GenBank/DDBJ databases">
        <title>Genomic Encyclopedia of Type Strains, Phase III (KMG-III): the genomes of soil and plant-associated and newly described type strains.</title>
        <authorList>
            <person name="Whitman W."/>
        </authorList>
    </citation>
    <scope>NUCLEOTIDE SEQUENCE [LARGE SCALE GENOMIC DNA]</scope>
    <source>
        <strain evidence="1 2">LMG 29544</strain>
    </source>
</reference>
<evidence type="ECO:0000313" key="1">
    <source>
        <dbReference type="EMBL" id="TDY42496.1"/>
    </source>
</evidence>
<name>A0A4R8LH45_9BURK</name>
<proteinExistence type="predicted"/>
<evidence type="ECO:0000313" key="2">
    <source>
        <dbReference type="Proteomes" id="UP000295509"/>
    </source>
</evidence>
<comment type="caution">
    <text evidence="1">The sequence shown here is derived from an EMBL/GenBank/DDBJ whole genome shotgun (WGS) entry which is preliminary data.</text>
</comment>
<dbReference type="RefSeq" id="WP_134195390.1">
    <property type="nucleotide sequence ID" value="NZ_JBHLUW010000037.1"/>
</dbReference>
<dbReference type="AlphaFoldDB" id="A0A4R8LH45"/>
<dbReference type="Proteomes" id="UP000295509">
    <property type="component" value="Unassembled WGS sequence"/>
</dbReference>
<dbReference type="OrthoDB" id="9134529at2"/>
<accession>A0A4R8LH45</accession>
<gene>
    <name evidence="1" type="ORF">BX592_12167</name>
</gene>
<protein>
    <submittedName>
        <fullName evidence="1">Uncharacterized protein</fullName>
    </submittedName>
</protein>
<organism evidence="1 2">
    <name type="scientific">Paraburkholderia rhizosphaerae</name>
    <dbReference type="NCBI Taxonomy" id="480658"/>
    <lineage>
        <taxon>Bacteria</taxon>
        <taxon>Pseudomonadati</taxon>
        <taxon>Pseudomonadota</taxon>
        <taxon>Betaproteobacteria</taxon>
        <taxon>Burkholderiales</taxon>
        <taxon>Burkholderiaceae</taxon>
        <taxon>Paraburkholderia</taxon>
    </lineage>
</organism>
<keyword evidence="2" id="KW-1185">Reference proteome</keyword>
<dbReference type="EMBL" id="SORE01000021">
    <property type="protein sequence ID" value="TDY42496.1"/>
    <property type="molecule type" value="Genomic_DNA"/>
</dbReference>
<sequence length="73" mass="7828">MVDILKLAKQSGMLVALDARIGNAEYHSVHGNVSSLVNFARAIIEQHVRCEDLPAPPGSRDVKDCAPAEDTVS</sequence>